<feature type="domain" description="CS" evidence="2">
    <location>
        <begin position="2"/>
        <end position="94"/>
    </location>
</feature>
<accession>U6N542</accession>
<dbReference type="InterPro" id="IPR052004">
    <property type="entry name" value="Dynein_assembly_factor_4"/>
</dbReference>
<dbReference type="VEuPathDB" id="ToxoDB:ENH_00075200"/>
<reference evidence="3" key="2">
    <citation type="submission" date="2013-10" db="EMBL/GenBank/DDBJ databases">
        <authorList>
            <person name="Aslett M."/>
        </authorList>
    </citation>
    <scope>NUCLEOTIDE SEQUENCE [LARGE SCALE GENOMIC DNA]</scope>
    <source>
        <strain evidence="3">Houghton</strain>
    </source>
</reference>
<dbReference type="OrthoDB" id="348005at2759"/>
<dbReference type="GO" id="GO:0036158">
    <property type="term" value="P:outer dynein arm assembly"/>
    <property type="evidence" value="ECO:0007669"/>
    <property type="project" value="TreeGrafter"/>
</dbReference>
<dbReference type="Proteomes" id="UP000030754">
    <property type="component" value="Unassembled WGS sequence"/>
</dbReference>
<dbReference type="PANTHER" id="PTHR46492:SF1">
    <property type="entry name" value="DYNEIN AXONEMAL ASSEMBLY FACTOR 4"/>
    <property type="match status" value="1"/>
</dbReference>
<feature type="region of interest" description="Disordered" evidence="1">
    <location>
        <begin position="335"/>
        <end position="364"/>
    </location>
</feature>
<dbReference type="SUPFAM" id="SSF48452">
    <property type="entry name" value="TPR-like"/>
    <property type="match status" value="1"/>
</dbReference>
<name>U6N542_9EIME</name>
<feature type="compositionally biased region" description="Polar residues" evidence="1">
    <location>
        <begin position="208"/>
        <end position="223"/>
    </location>
</feature>
<dbReference type="Gene3D" id="2.60.40.790">
    <property type="match status" value="1"/>
</dbReference>
<organism evidence="3 4">
    <name type="scientific">Eimeria necatrix</name>
    <dbReference type="NCBI Taxonomy" id="51315"/>
    <lineage>
        <taxon>Eukaryota</taxon>
        <taxon>Sar</taxon>
        <taxon>Alveolata</taxon>
        <taxon>Apicomplexa</taxon>
        <taxon>Conoidasida</taxon>
        <taxon>Coccidia</taxon>
        <taxon>Eucoccidiorida</taxon>
        <taxon>Eimeriorina</taxon>
        <taxon>Eimeriidae</taxon>
        <taxon>Eimeria</taxon>
    </lineage>
</organism>
<dbReference type="AlphaFoldDB" id="U6N542"/>
<protein>
    <recommendedName>
        <fullName evidence="2">CS domain-containing protein</fullName>
    </recommendedName>
</protein>
<evidence type="ECO:0000256" key="1">
    <source>
        <dbReference type="SAM" id="MobiDB-lite"/>
    </source>
</evidence>
<dbReference type="GO" id="GO:0003341">
    <property type="term" value="P:cilium movement"/>
    <property type="evidence" value="ECO:0007669"/>
    <property type="project" value="TreeGrafter"/>
</dbReference>
<evidence type="ECO:0000313" key="4">
    <source>
        <dbReference type="Proteomes" id="UP000030754"/>
    </source>
</evidence>
<dbReference type="GeneID" id="25477650"/>
<evidence type="ECO:0000259" key="2">
    <source>
        <dbReference type="PROSITE" id="PS51203"/>
    </source>
</evidence>
<dbReference type="InterPro" id="IPR011990">
    <property type="entry name" value="TPR-like_helical_dom_sf"/>
</dbReference>
<dbReference type="SUPFAM" id="SSF49764">
    <property type="entry name" value="HSP20-like chaperones"/>
    <property type="match status" value="1"/>
</dbReference>
<evidence type="ECO:0000313" key="3">
    <source>
        <dbReference type="EMBL" id="CDJ69845.1"/>
    </source>
</evidence>
<dbReference type="PROSITE" id="PS51203">
    <property type="entry name" value="CS"/>
    <property type="match status" value="1"/>
</dbReference>
<proteinExistence type="predicted"/>
<reference evidence="3" key="1">
    <citation type="submission" date="2013-10" db="EMBL/GenBank/DDBJ databases">
        <title>Genomic analysis of the causative agents of coccidiosis in chickens.</title>
        <authorList>
            <person name="Reid A.J."/>
            <person name="Blake D."/>
            <person name="Billington K."/>
            <person name="Browne H."/>
            <person name="Dunn M."/>
            <person name="Hung S."/>
            <person name="Kawahara F."/>
            <person name="Miranda-Saavedra D."/>
            <person name="Mourier T."/>
            <person name="Nagra H."/>
            <person name="Otto T.D."/>
            <person name="Rawlings N."/>
            <person name="Sanchez A."/>
            <person name="Sanders M."/>
            <person name="Subramaniam C."/>
            <person name="Tay Y."/>
            <person name="Dear P."/>
            <person name="Doerig C."/>
            <person name="Gruber A."/>
            <person name="Parkinson J."/>
            <person name="Shirley M."/>
            <person name="Wan K.L."/>
            <person name="Berriman M."/>
            <person name="Tomley F."/>
            <person name="Pain A."/>
        </authorList>
    </citation>
    <scope>NUCLEOTIDE SEQUENCE [LARGE SCALE GENOMIC DNA]</scope>
    <source>
        <strain evidence="3">Houghton</strain>
    </source>
</reference>
<keyword evidence="4" id="KW-1185">Reference proteome</keyword>
<feature type="region of interest" description="Disordered" evidence="1">
    <location>
        <begin position="203"/>
        <end position="223"/>
    </location>
</feature>
<dbReference type="RefSeq" id="XP_013438311.1">
    <property type="nucleotide sequence ID" value="XM_013582857.1"/>
</dbReference>
<dbReference type="EMBL" id="HG725812">
    <property type="protein sequence ID" value="CDJ69845.1"/>
    <property type="molecule type" value="Genomic_DNA"/>
</dbReference>
<dbReference type="PANTHER" id="PTHR46492">
    <property type="entry name" value="DYNEIN ASSEMBLY FACTOR 4, AXONEMAL"/>
    <property type="match status" value="1"/>
</dbReference>
<dbReference type="Gene3D" id="1.25.40.10">
    <property type="entry name" value="Tetratricopeptide repeat domain"/>
    <property type="match status" value="1"/>
</dbReference>
<dbReference type="InterPro" id="IPR008978">
    <property type="entry name" value="HSP20-like_chaperone"/>
</dbReference>
<gene>
    <name evidence="3" type="ORF">ENH_00075200</name>
</gene>
<dbReference type="GO" id="GO:0036159">
    <property type="term" value="P:inner dynein arm assembly"/>
    <property type="evidence" value="ECO:0007669"/>
    <property type="project" value="TreeGrafter"/>
</dbReference>
<sequence>MPNTIAYTWSQTPTQLSLRLRIPSLKADLHQLQRSTQLSVVVAICYVRVCWHPWVLELDLWDDVVFQSAKVIPGAECLTITVPKAQKGLWGSVAATSNPRLQQNDIRQRRQRAIADYTQWQEQLNRARVGARDALKEAQQKRLWKQQKEQREWQQRQKSLQVEQVLQQIEDDERTTPEQEKAKVSNSHKCVDYQVTDIEIHGIPEPQGMQTPQSAQGKSKQSQNGVDPCLIASWCEDANKDCDSECKLGASVTVDSSFSSTNSNAALQADPKTAADSAMTYGTNERKRNAPVDLSAGQIACGELLSESVPGLALLAATEAHTTQPVSCTKVRVSFGPRRPNRVPARGPRVPPLPHTGPDLRCGGTHRSTPNDLSRVLQTSPHWLQSKAARLLMCGDVAAAAEAYATILQLAQQHSQHRLVIVKALCGRSLARLALGENREAISDCKEGMAILQEHMRQEETAAAVAGQPLEKSLEHNECMHLQRIILARQAAAFLRLDSLEELQVIGKAKAEADTVLRLALAARHKLATLEAPSANSTAADHQQDEVGLGVDSVTTEKTATGQCALLLRCIRIYTHSLENLLAQVFSKSDQLGRIVTVDDGNCPCAVYSMKTGLIGQQDPASSASTEEQITFTETETHACERTKNATSNAEEADQSATIIKLSRQVEEAVKASESDGSNFPCAAAAATVIANMTLALMLLQQGSDRTAAESALTAADALIWHVEEQLRLQHVLIRPTFSWAEEHGEDIKKCEPSTEGTMHKGITDEVRQMPATPVSLLQQEHTHFEVAAKLKMLPGDCICSLPLSHCRLTGSSCGD</sequence>
<dbReference type="InterPro" id="IPR007052">
    <property type="entry name" value="CS_dom"/>
</dbReference>